<dbReference type="EMBL" id="FOSL01000066">
    <property type="protein sequence ID" value="SFL22676.1"/>
    <property type="molecule type" value="Genomic_DNA"/>
</dbReference>
<keyword evidence="2" id="KW-1185">Reference proteome</keyword>
<evidence type="ECO:0000313" key="2">
    <source>
        <dbReference type="Proteomes" id="UP000323300"/>
    </source>
</evidence>
<protein>
    <submittedName>
        <fullName evidence="1">Uncharacterized protein</fullName>
    </submittedName>
</protein>
<dbReference type="AlphaFoldDB" id="A0A1I4G0Q6"/>
<evidence type="ECO:0000313" key="1">
    <source>
        <dbReference type="EMBL" id="SFL22676.1"/>
    </source>
</evidence>
<gene>
    <name evidence="1" type="ORF">SAMN04488498_1662</name>
</gene>
<organism evidence="1 2">
    <name type="scientific">Neomesorhizobium albiziae</name>
    <dbReference type="NCBI Taxonomy" id="335020"/>
    <lineage>
        <taxon>Bacteria</taxon>
        <taxon>Pseudomonadati</taxon>
        <taxon>Pseudomonadota</taxon>
        <taxon>Alphaproteobacteria</taxon>
        <taxon>Hyphomicrobiales</taxon>
        <taxon>Phyllobacteriaceae</taxon>
        <taxon>Neomesorhizobium</taxon>
    </lineage>
</organism>
<reference evidence="1 2" key="1">
    <citation type="submission" date="2016-10" db="EMBL/GenBank/DDBJ databases">
        <authorList>
            <person name="Varghese N."/>
            <person name="Submissions S."/>
        </authorList>
    </citation>
    <scope>NUCLEOTIDE SEQUENCE [LARGE SCALE GENOMIC DNA]</scope>
    <source>
        <strain evidence="1 2">DSM 21822</strain>
    </source>
</reference>
<proteinExistence type="predicted"/>
<dbReference type="SUPFAM" id="SSF55486">
    <property type="entry name" value="Metalloproteases ('zincins'), catalytic domain"/>
    <property type="match status" value="1"/>
</dbReference>
<dbReference type="Proteomes" id="UP000323300">
    <property type="component" value="Unassembled WGS sequence"/>
</dbReference>
<sequence length="413" mass="44381">MRRHHPGFPQLRVILLLLSGFLMSSGLVQSALATVAGGTVTVVPVRWCVMAGTKIATDPAFFGEPDTDSVLWRRHERPTDRIWIPGADITFRSAITWAVLTNDNFPVITDSNTSVGMPGDVIDPDLDNAADFKRAKHDCDTAWRSKNWLAGTPVVGITGVSINRFVDNNGNPTSTGGHGRTGLYSYTSSPDPFCIAPQDLAITEAGGFLVVDPSTNHAAYMANSFEGDSRLIGHEIGHVLGLEHGDGVDSNDNNVFDGYPPSRGCDPNEPQVATSFSPSIMNNPSTNLVTRNRPGNRDQFTRARAFASKLSGGLTDPPGFLAPGPSIGDRAFDPYDDVSSRSVDVLSVGLAFSPIREAVMLSQELFGLIDGKETNQYLFFLDLDAVRIPMKPATDSDLKPAGHSDFIPAAIPI</sequence>
<name>A0A1I4G0Q6_9HYPH</name>
<accession>A0A1I4G0Q6</accession>